<dbReference type="PANTHER" id="PTHR30441">
    <property type="entry name" value="DUF748 DOMAIN-CONTAINING PROTEIN"/>
    <property type="match status" value="1"/>
</dbReference>
<dbReference type="Proteomes" id="UP000193136">
    <property type="component" value="Unassembled WGS sequence"/>
</dbReference>
<evidence type="ECO:0000259" key="2">
    <source>
        <dbReference type="Pfam" id="PF13116"/>
    </source>
</evidence>
<keyword evidence="4" id="KW-1185">Reference proteome</keyword>
<gene>
    <name evidence="3" type="ORF">B5V00_15140</name>
</gene>
<feature type="domain" description="YhdP central" evidence="2">
    <location>
        <begin position="10"/>
        <end position="394"/>
    </location>
</feature>
<dbReference type="STRING" id="1969733.B5V00_15140"/>
<dbReference type="PANTHER" id="PTHR30441:SF4">
    <property type="entry name" value="PROTEIN ASMA"/>
    <property type="match status" value="1"/>
</dbReference>
<evidence type="ECO:0000313" key="3">
    <source>
        <dbReference type="EMBL" id="ORJ55821.1"/>
    </source>
</evidence>
<dbReference type="InterPro" id="IPR052894">
    <property type="entry name" value="AsmA-related"/>
</dbReference>
<dbReference type="RefSeq" id="WP_085011658.1">
    <property type="nucleotide sequence ID" value="NZ_NAAD01000027.1"/>
</dbReference>
<proteinExistence type="predicted"/>
<comment type="caution">
    <text evidence="3">The sequence shown here is derived from an EMBL/GenBank/DDBJ whole genome shotgun (WGS) entry which is preliminary data.</text>
</comment>
<feature type="region of interest" description="Disordered" evidence="1">
    <location>
        <begin position="118"/>
        <end position="138"/>
    </location>
</feature>
<feature type="region of interest" description="Disordered" evidence="1">
    <location>
        <begin position="750"/>
        <end position="769"/>
    </location>
</feature>
<dbReference type="AlphaFoldDB" id="A0A1X0XSE0"/>
<dbReference type="EMBL" id="NAAD01000027">
    <property type="protein sequence ID" value="ORJ55821.1"/>
    <property type="molecule type" value="Genomic_DNA"/>
</dbReference>
<feature type="domain" description="YhdP central" evidence="2">
    <location>
        <begin position="876"/>
        <end position="1014"/>
    </location>
</feature>
<dbReference type="GO" id="GO:0090313">
    <property type="term" value="P:regulation of protein targeting to membrane"/>
    <property type="evidence" value="ECO:0007669"/>
    <property type="project" value="TreeGrafter"/>
</dbReference>
<evidence type="ECO:0000313" key="4">
    <source>
        <dbReference type="Proteomes" id="UP000193136"/>
    </source>
</evidence>
<dbReference type="GO" id="GO:0005886">
    <property type="term" value="C:plasma membrane"/>
    <property type="evidence" value="ECO:0007669"/>
    <property type="project" value="TreeGrafter"/>
</dbReference>
<dbReference type="OrthoDB" id="9758737at2"/>
<sequence>MPRSRSIARLIVLLLLLTCAAGALVLVNIDLNSYRSEIATGLGELLGRPVSFGRIGYSLRNGLAVDCRDLEIPASADSNFSLKAAHLYLKVDILPLLRGELILRQLILDHPRLQIDLSRPRAPNRPAQNSSPRSMTTSLRKVRMQSGAISVRLPETAAVKTLSLRDIDLRIENRPGQRLGISLQGITELDDNASELAMTGEIASPWRGKTAHNRIDLELQLKHLPLDAVARRLGMKKLRLTGKAFLSARLKGSAVGGIAIQSTLIAPQARYTIGDRPTRPVGQWQLAATWQRDDPATDRLRDITLKHNDLRLDGKIALRRQVLSAHFQLPRASLHSWLELAPEPLLPVGLLEQTEKGRISATIDLPPTPLAQLTDNNLLNKLRIDADFDQLSWKLSGLPPLEQGQGQLQLIDGRIIAKTFQARWAGRLQTLTGSITLDTPPRFALQGTLQPPPLQQLRSLLPDNKQTALILQGTVPLRWSCRGRPGNLTIGLDGDLTSLRLDYPGWFSKNPGEAGRLRATLSKKGDSWDLADSRLDLAGESLTAEGHWRSGSDWKLRLRGTRLDLQQLLKRSRHLAPHRPRGTLDLDLKLRSAAGPVPTINGRLQLHDVGVHLTRSLADLQRINGTLLLTGRGMKTVLLNARLGQSPVTLQLQLNDFTRPELQLHLQARSVGAHELIFPSRKQKLRDLDGRITIAARGIDFDLIKVRLDGGTDCVVTGTMQGWHQPHIALQIDAAYADIDEVIALWKHPGNPKQAPAEKPMTAPPPEPTISIKARVATGKLSRLRFINATGTITGDGRGRLSIAPLQFYSGEGFGSGQVIVKTGPDHTSRLIVSGHVENFPAQGIHRDLLQRDSILTGTLRGDFYLEGLTGNDFIRTSRGGINLEIDDGVLKRFKVLSKLFSLLNVSQLFSLHLPDMAEEGMPFKKIDATFSLAGGLLKTEDLLVHSEAMDLSMVGEYDLNDNRIDAVLGIKPLKTVDKIITKIPIAGWILTGKEKALITAHFTVKGSADQPEVVPVPITSLSNKVFGIFKRVLTLPGKVITDPGDVILPQSVNPKE</sequence>
<feature type="compositionally biased region" description="Polar residues" evidence="1">
    <location>
        <begin position="126"/>
        <end position="138"/>
    </location>
</feature>
<accession>A0A1X0XSE0</accession>
<name>A0A1X0XSE0_9BACT</name>
<dbReference type="Pfam" id="PF13116">
    <property type="entry name" value="YhdP"/>
    <property type="match status" value="2"/>
</dbReference>
<dbReference type="InterPro" id="IPR025263">
    <property type="entry name" value="YhdP_central"/>
</dbReference>
<reference evidence="3 4" key="1">
    <citation type="submission" date="2017-03" db="EMBL/GenBank/DDBJ databases">
        <title>Genome sequence of Geothermobacter sp. EPR-M, Deep-Sea Iron Reducer.</title>
        <authorList>
            <person name="Tully B."/>
            <person name="Savalia P."/>
            <person name="Abuyen K."/>
            <person name="Baughan C."/>
            <person name="Romero E."/>
            <person name="Ronkowski C."/>
            <person name="Torres B."/>
            <person name="Tremblay J."/>
            <person name="Trujillo A."/>
            <person name="Tyler M."/>
            <person name="Perez-Rodriguez I."/>
            <person name="Amend J."/>
        </authorList>
    </citation>
    <scope>NUCLEOTIDE SEQUENCE [LARGE SCALE GENOMIC DNA]</scope>
    <source>
        <strain evidence="3 4">EPR-M</strain>
    </source>
</reference>
<organism evidence="3 4">
    <name type="scientific">Geothermobacter hydrogeniphilus</name>
    <dbReference type="NCBI Taxonomy" id="1969733"/>
    <lineage>
        <taxon>Bacteria</taxon>
        <taxon>Pseudomonadati</taxon>
        <taxon>Thermodesulfobacteriota</taxon>
        <taxon>Desulfuromonadia</taxon>
        <taxon>Desulfuromonadales</taxon>
        <taxon>Geothermobacteraceae</taxon>
        <taxon>Geothermobacter</taxon>
    </lineage>
</organism>
<evidence type="ECO:0000256" key="1">
    <source>
        <dbReference type="SAM" id="MobiDB-lite"/>
    </source>
</evidence>
<protein>
    <recommendedName>
        <fullName evidence="2">YhdP central domain-containing protein</fullName>
    </recommendedName>
</protein>